<accession>A0A3B4DB26</accession>
<dbReference type="PANTHER" id="PTHR48415">
    <property type="entry name" value="GENE 525-RELATED"/>
    <property type="match status" value="1"/>
</dbReference>
<keyword evidence="2" id="KW-1185">Reference proteome</keyword>
<organism evidence="1 2">
    <name type="scientific">Pygocentrus nattereri</name>
    <name type="common">Red-bellied piranha</name>
    <dbReference type="NCBI Taxonomy" id="42514"/>
    <lineage>
        <taxon>Eukaryota</taxon>
        <taxon>Metazoa</taxon>
        <taxon>Chordata</taxon>
        <taxon>Craniata</taxon>
        <taxon>Vertebrata</taxon>
        <taxon>Euteleostomi</taxon>
        <taxon>Actinopterygii</taxon>
        <taxon>Neopterygii</taxon>
        <taxon>Teleostei</taxon>
        <taxon>Ostariophysi</taxon>
        <taxon>Characiformes</taxon>
        <taxon>Characoidei</taxon>
        <taxon>Pygocentrus</taxon>
    </lineage>
</organism>
<dbReference type="STRING" id="42514.ENSPNAP00000020690"/>
<reference evidence="1" key="3">
    <citation type="submission" date="2025-09" db="UniProtKB">
        <authorList>
            <consortium name="Ensembl"/>
        </authorList>
    </citation>
    <scope>IDENTIFICATION</scope>
</reference>
<protein>
    <submittedName>
        <fullName evidence="1">Uncharacterized protein</fullName>
    </submittedName>
</protein>
<reference evidence="1" key="2">
    <citation type="submission" date="2025-08" db="UniProtKB">
        <authorList>
            <consortium name="Ensembl"/>
        </authorList>
    </citation>
    <scope>IDENTIFICATION</scope>
</reference>
<dbReference type="GeneTree" id="ENSGT00390000006555"/>
<dbReference type="InterPro" id="IPR027870">
    <property type="entry name" value="DUF4543"/>
</dbReference>
<dbReference type="Ensembl" id="ENSPNAT00000031440.2">
    <property type="protein sequence ID" value="ENSPNAP00000020690.1"/>
    <property type="gene ID" value="ENSPNAG00000005818.2"/>
</dbReference>
<sequence length="115" mass="13598">MLLVTWLDMFAPSGSAEWTFYRAGLKVDVKMKLLPLLFCLLLLTFCSEASPVIKESFAKQLLRSKRQKPGYPDEPMREHMLYLQRLEQRARETNLENWLNPHCFPRCDRNYGYPV</sequence>
<evidence type="ECO:0000313" key="1">
    <source>
        <dbReference type="Ensembl" id="ENSPNAP00000020690.1"/>
    </source>
</evidence>
<dbReference type="PANTHER" id="PTHR48415:SF1">
    <property type="entry name" value="GENE 525-RELATED"/>
    <property type="match status" value="1"/>
</dbReference>
<dbReference type="Proteomes" id="UP001501920">
    <property type="component" value="Chromosome 30"/>
</dbReference>
<dbReference type="Pfam" id="PF15076">
    <property type="entry name" value="DUF4543"/>
    <property type="match status" value="1"/>
</dbReference>
<reference evidence="1 2" key="1">
    <citation type="submission" date="2020-10" db="EMBL/GenBank/DDBJ databases">
        <title>Pygocentrus nattereri (red-bellied piranha) genome, fPygNat1, primary haplotype.</title>
        <authorList>
            <person name="Myers G."/>
            <person name="Meyer A."/>
            <person name="Karagic N."/>
            <person name="Pippel M."/>
            <person name="Winkler S."/>
            <person name="Tracey A."/>
            <person name="Wood J."/>
            <person name="Formenti G."/>
            <person name="Howe K."/>
            <person name="Fedrigo O."/>
            <person name="Jarvis E.D."/>
        </authorList>
    </citation>
    <scope>NUCLEOTIDE SEQUENCE [LARGE SCALE GENOMIC DNA]</scope>
</reference>
<dbReference type="AlphaFoldDB" id="A0A3B4DB26"/>
<name>A0A3B4DB26_PYGNA</name>
<proteinExistence type="predicted"/>
<evidence type="ECO:0000313" key="2">
    <source>
        <dbReference type="Proteomes" id="UP001501920"/>
    </source>
</evidence>